<evidence type="ECO:0000256" key="2">
    <source>
        <dbReference type="ARBA" id="ARBA00005896"/>
    </source>
</evidence>
<organism evidence="8 10">
    <name type="scientific">Acetobacter cibinongensis</name>
    <dbReference type="NCBI Taxonomy" id="146475"/>
    <lineage>
        <taxon>Bacteria</taxon>
        <taxon>Pseudomonadati</taxon>
        <taxon>Pseudomonadota</taxon>
        <taxon>Alphaproteobacteria</taxon>
        <taxon>Acetobacterales</taxon>
        <taxon>Acetobacteraceae</taxon>
        <taxon>Acetobacter</taxon>
    </lineage>
</organism>
<evidence type="ECO:0000313" key="8">
    <source>
        <dbReference type="EMBL" id="GAN59390.1"/>
    </source>
</evidence>
<gene>
    <name evidence="8" type="ORF">Abci_004_017</name>
    <name evidence="9" type="ORF">ACI01nite_23360</name>
</gene>
<keyword evidence="4 8" id="KW-0223">Dioxygenase</keyword>
<evidence type="ECO:0000256" key="4">
    <source>
        <dbReference type="ARBA" id="ARBA00022964"/>
    </source>
</evidence>
<keyword evidence="11" id="KW-1185">Reference proteome</keyword>
<comment type="similarity">
    <text evidence="2">Belongs to the TfdA dioxygenase family.</text>
</comment>
<dbReference type="AlphaFoldDB" id="A0A0D6N0Z7"/>
<dbReference type="Proteomes" id="UP000032671">
    <property type="component" value="Unassembled WGS sequence"/>
</dbReference>
<reference evidence="9 11" key="2">
    <citation type="submission" date="2019-07" db="EMBL/GenBank/DDBJ databases">
        <title>Whole genome shotgun sequence of Acetobacter cibinongensis NBRC 16605.</title>
        <authorList>
            <person name="Hosoyama A."/>
            <person name="Uohara A."/>
            <person name="Ohji S."/>
            <person name="Ichikawa N."/>
        </authorList>
    </citation>
    <scope>NUCLEOTIDE SEQUENCE [LARGE SCALE GENOMIC DNA]</scope>
    <source>
        <strain evidence="9 11">NBRC 16605</strain>
    </source>
</reference>
<dbReference type="EMBL" id="BAMV01000004">
    <property type="protein sequence ID" value="GAN59390.1"/>
    <property type="molecule type" value="Genomic_DNA"/>
</dbReference>
<evidence type="ECO:0000256" key="3">
    <source>
        <dbReference type="ARBA" id="ARBA00022723"/>
    </source>
</evidence>
<comment type="caution">
    <text evidence="8">The sequence shown here is derived from an EMBL/GenBank/DDBJ whole genome shotgun (WGS) entry which is preliminary data.</text>
</comment>
<protein>
    <submittedName>
        <fullName evidence="8">Alpha-ketoglutarate-dependent taurine dioxygenase</fullName>
    </submittedName>
</protein>
<dbReference type="PANTHER" id="PTHR30468">
    <property type="entry name" value="ALPHA-KETOGLUTARATE-DEPENDENT SULFONATE DIOXYGENASE"/>
    <property type="match status" value="1"/>
</dbReference>
<reference evidence="8 10" key="1">
    <citation type="submission" date="2012-11" db="EMBL/GenBank/DDBJ databases">
        <title>Whole genome sequence of Acetobacter cibinongensis 4H-1.</title>
        <authorList>
            <person name="Azuma Y."/>
            <person name="Higashiura N."/>
            <person name="Hirakawa H."/>
            <person name="Matsushita K."/>
        </authorList>
    </citation>
    <scope>NUCLEOTIDE SEQUENCE [LARGE SCALE GENOMIC DNA]</scope>
    <source>
        <strain evidence="8 10">4H-1</strain>
    </source>
</reference>
<dbReference type="GO" id="GO:0046872">
    <property type="term" value="F:metal ion binding"/>
    <property type="evidence" value="ECO:0007669"/>
    <property type="project" value="UniProtKB-KW"/>
</dbReference>
<evidence type="ECO:0000313" key="10">
    <source>
        <dbReference type="Proteomes" id="UP000032671"/>
    </source>
</evidence>
<dbReference type="GO" id="GO:0005737">
    <property type="term" value="C:cytoplasm"/>
    <property type="evidence" value="ECO:0007669"/>
    <property type="project" value="TreeGrafter"/>
</dbReference>
<evidence type="ECO:0000256" key="1">
    <source>
        <dbReference type="ARBA" id="ARBA00001954"/>
    </source>
</evidence>
<proteinExistence type="inferred from homology"/>
<dbReference type="InterPro" id="IPR003819">
    <property type="entry name" value="TauD/TfdA-like"/>
</dbReference>
<dbReference type="Gene3D" id="3.60.130.10">
    <property type="entry name" value="Clavaminate synthase-like"/>
    <property type="match status" value="1"/>
</dbReference>
<evidence type="ECO:0000256" key="6">
    <source>
        <dbReference type="ARBA" id="ARBA00023004"/>
    </source>
</evidence>
<accession>A0A6N3SRQ3</accession>
<dbReference type="STRING" id="1231339.Abci_004_017"/>
<dbReference type="InterPro" id="IPR051323">
    <property type="entry name" value="AtsK-like"/>
</dbReference>
<dbReference type="EMBL" id="BJVU01000012">
    <property type="protein sequence ID" value="GEL59734.1"/>
    <property type="molecule type" value="Genomic_DNA"/>
</dbReference>
<dbReference type="RefSeq" id="WP_048837490.1">
    <property type="nucleotide sequence ID" value="NZ_BAMV01000004.1"/>
</dbReference>
<evidence type="ECO:0000259" key="7">
    <source>
        <dbReference type="Pfam" id="PF02668"/>
    </source>
</evidence>
<evidence type="ECO:0000256" key="5">
    <source>
        <dbReference type="ARBA" id="ARBA00023002"/>
    </source>
</evidence>
<dbReference type="Proteomes" id="UP000321891">
    <property type="component" value="Unassembled WGS sequence"/>
</dbReference>
<evidence type="ECO:0000313" key="11">
    <source>
        <dbReference type="Proteomes" id="UP000321891"/>
    </source>
</evidence>
<sequence length="295" mass="33370">MSSTSEKTRLFIEKAGSRLGAIVHGVDAKLPLTEEQKEFLRTELVRNKVIFLKKQFLDDAQHEALSRVFGEPILHPTIAAPEGTKYTFELKSRYGRSTDSWHTDVTFVPDYPKASILRAIHIPPYGGGTIWANTATAYDDLPPPLKALADKAWGIHSNDYDTNYYKFDGKKGEIAAFRAEFISKLYVTEHPVVRVHPESGEKTLVLGHFIIGLDGFPTREANALVDILQGYITQVENTVTWRWEEGDVAIWDNRATQHYAPADFDQQARQLRRITVKGDTPVSIDGRRSQYIKQP</sequence>
<dbReference type="Pfam" id="PF02668">
    <property type="entry name" value="TauD"/>
    <property type="match status" value="1"/>
</dbReference>
<dbReference type="GO" id="GO:0016706">
    <property type="term" value="F:2-oxoglutarate-dependent dioxygenase activity"/>
    <property type="evidence" value="ECO:0007669"/>
    <property type="project" value="UniProtKB-ARBA"/>
</dbReference>
<keyword evidence="5" id="KW-0560">Oxidoreductase</keyword>
<evidence type="ECO:0000313" key="9">
    <source>
        <dbReference type="EMBL" id="GEL59734.1"/>
    </source>
</evidence>
<dbReference type="SUPFAM" id="SSF51197">
    <property type="entry name" value="Clavaminate synthase-like"/>
    <property type="match status" value="1"/>
</dbReference>
<accession>A0A0D6N0Z7</accession>
<dbReference type="PANTHER" id="PTHR30468:SF5">
    <property type="entry name" value="ALPHA-KETOGLUTARATE-DEPENDENT SULFATE ESTER DIOXYGENASE"/>
    <property type="match status" value="1"/>
</dbReference>
<keyword evidence="6" id="KW-0408">Iron</keyword>
<keyword evidence="3" id="KW-0479">Metal-binding</keyword>
<dbReference type="InterPro" id="IPR042098">
    <property type="entry name" value="TauD-like_sf"/>
</dbReference>
<name>A0A0D6N0Z7_9PROT</name>
<comment type="cofactor">
    <cofactor evidence="1">
        <name>Fe(2+)</name>
        <dbReference type="ChEBI" id="CHEBI:29033"/>
    </cofactor>
</comment>
<feature type="domain" description="TauD/TfdA-like" evidence="7">
    <location>
        <begin position="19"/>
        <end position="275"/>
    </location>
</feature>